<proteinExistence type="predicted"/>
<dbReference type="AlphaFoldDB" id="A0AAR5Q7Y0"/>
<dbReference type="GO" id="GO:0031398">
    <property type="term" value="P:positive regulation of protein ubiquitination"/>
    <property type="evidence" value="ECO:0007669"/>
    <property type="project" value="TreeGrafter"/>
</dbReference>
<dbReference type="InterPro" id="IPR036047">
    <property type="entry name" value="F-box-like_dom_sf"/>
</dbReference>
<dbReference type="InterPro" id="IPR001810">
    <property type="entry name" value="F-box_dom"/>
</dbReference>
<name>A0AAR5Q7Y0_DENPD</name>
<dbReference type="PANTHER" id="PTHR20933">
    <property type="entry name" value="F-BOX ONLY PROTEIN 33"/>
    <property type="match status" value="1"/>
</dbReference>
<dbReference type="PROSITE" id="PS50181">
    <property type="entry name" value="FBOX"/>
    <property type="match status" value="1"/>
</dbReference>
<evidence type="ECO:0000259" key="1">
    <source>
        <dbReference type="PROSITE" id="PS50181"/>
    </source>
</evidence>
<dbReference type="FunFam" id="1.20.1280.50:FF:000005">
    <property type="entry name" value="F-box/LRR-repeat protein 3 isoform X1"/>
    <property type="match status" value="1"/>
</dbReference>
<keyword evidence="3" id="KW-1185">Reference proteome</keyword>
<dbReference type="RefSeq" id="XP_019769251.1">
    <property type="nucleotide sequence ID" value="XM_019913692.2"/>
</dbReference>
<dbReference type="CDD" id="cd22104">
    <property type="entry name" value="F-box_FBXO33"/>
    <property type="match status" value="1"/>
</dbReference>
<dbReference type="SUPFAM" id="SSF81383">
    <property type="entry name" value="F-box domain"/>
    <property type="match status" value="1"/>
</dbReference>
<evidence type="ECO:0000313" key="3">
    <source>
        <dbReference type="Proteomes" id="UP000019118"/>
    </source>
</evidence>
<dbReference type="SMART" id="SM00256">
    <property type="entry name" value="FBOX"/>
    <property type="match status" value="1"/>
</dbReference>
<accession>A0AAR5Q7Y0</accession>
<evidence type="ECO:0000313" key="2">
    <source>
        <dbReference type="EnsemblMetazoa" id="XP_019769251.1"/>
    </source>
</evidence>
<dbReference type="PANTHER" id="PTHR20933:SF3">
    <property type="entry name" value="F-BOX ONLY PROTEIN 33"/>
    <property type="match status" value="1"/>
</dbReference>
<dbReference type="Pfam" id="PF12937">
    <property type="entry name" value="F-box-like"/>
    <property type="match status" value="1"/>
</dbReference>
<dbReference type="Gene3D" id="1.20.1280.50">
    <property type="match status" value="1"/>
</dbReference>
<dbReference type="GeneID" id="109543816"/>
<reference evidence="3" key="1">
    <citation type="journal article" date="2013" name="Genome Biol.">
        <title>Draft genome of the mountain pine beetle, Dendroctonus ponderosae Hopkins, a major forest pest.</title>
        <authorList>
            <person name="Keeling C.I."/>
            <person name="Yuen M.M."/>
            <person name="Liao N.Y."/>
            <person name="Docking T.R."/>
            <person name="Chan S.K."/>
            <person name="Taylor G.A."/>
            <person name="Palmquist D.L."/>
            <person name="Jackman S.D."/>
            <person name="Nguyen A."/>
            <person name="Li M."/>
            <person name="Henderson H."/>
            <person name="Janes J.K."/>
            <person name="Zhao Y."/>
            <person name="Pandoh P."/>
            <person name="Moore R."/>
            <person name="Sperling F.A."/>
            <person name="Huber D.P."/>
            <person name="Birol I."/>
            <person name="Jones S.J."/>
            <person name="Bohlmann J."/>
        </authorList>
    </citation>
    <scope>NUCLEOTIDE SEQUENCE</scope>
</reference>
<dbReference type="Gene3D" id="3.80.10.10">
    <property type="entry name" value="Ribonuclease Inhibitor"/>
    <property type="match status" value="1"/>
</dbReference>
<dbReference type="InterPro" id="IPR032675">
    <property type="entry name" value="LRR_dom_sf"/>
</dbReference>
<reference evidence="2" key="2">
    <citation type="submission" date="2024-08" db="UniProtKB">
        <authorList>
            <consortium name="EnsemblMetazoa"/>
        </authorList>
    </citation>
    <scope>IDENTIFICATION</scope>
</reference>
<dbReference type="EnsemblMetazoa" id="XM_019913692.1">
    <property type="protein sequence ID" value="XP_019769251.1"/>
    <property type="gene ID" value="LOC109543816"/>
</dbReference>
<sequence length="470" mass="54468">MRRNWPYMENHGECSKPKKSKCCSSWGPTGARWADLPTVVLQQIFQYLSPEDRKNASCVCRHWREIYFHPKWWKAVTFRINHDNITKSKFLASTFASIVSKATISLECLTPQCIDEFIDLLRLLHKNNLLRSLVIEPSHCRLDDSVDSLICAGGERRIIEIRNLILDVLPKLREFSLGGLEDLAYFSDSFLRNASPSKITLLGLASIRDNLAINQMNYFTPDLMSSFKKLQILSVDYDQLSNTFLHNLKELNDLQRLIVHVHAIPTNHSETSNEAWKNFKVAHPKCLLRLTVVHAYMDIRKLHLQVLKENMPLSHIKVFFCEYVNLELLHILSRFYKNTLRSVMWIDSLSNVPGSWKFLRPSHNPDPLVLITWLCTQFEELVLYGYKYPEENLVAIGRLKGSRMKKLEIPKNDIVTESIRYRANPIKEVEKNLKGAWKPIYSGDLHPVIIDPTLGDSDEFLLPYILADLH</sequence>
<feature type="domain" description="F-box" evidence="1">
    <location>
        <begin position="30"/>
        <end position="76"/>
    </location>
</feature>
<dbReference type="Proteomes" id="UP000019118">
    <property type="component" value="Unassembled WGS sequence"/>
</dbReference>
<dbReference type="KEGG" id="dpa:109543816"/>
<protein>
    <recommendedName>
        <fullName evidence="1">F-box domain-containing protein</fullName>
    </recommendedName>
</protein>
<organism evidence="2 3">
    <name type="scientific">Dendroctonus ponderosae</name>
    <name type="common">Mountain pine beetle</name>
    <dbReference type="NCBI Taxonomy" id="77166"/>
    <lineage>
        <taxon>Eukaryota</taxon>
        <taxon>Metazoa</taxon>
        <taxon>Ecdysozoa</taxon>
        <taxon>Arthropoda</taxon>
        <taxon>Hexapoda</taxon>
        <taxon>Insecta</taxon>
        <taxon>Pterygota</taxon>
        <taxon>Neoptera</taxon>
        <taxon>Endopterygota</taxon>
        <taxon>Coleoptera</taxon>
        <taxon>Polyphaga</taxon>
        <taxon>Cucujiformia</taxon>
        <taxon>Curculionidae</taxon>
        <taxon>Scolytinae</taxon>
        <taxon>Dendroctonus</taxon>
    </lineage>
</organism>